<dbReference type="Pfam" id="PF00155">
    <property type="entry name" value="Aminotran_1_2"/>
    <property type="match status" value="1"/>
</dbReference>
<comment type="similarity">
    <text evidence="1">In the C-terminal section; belongs to the class-I pyridoxal-phosphate-dependent aminotransferase family.</text>
</comment>
<dbReference type="InterPro" id="IPR015421">
    <property type="entry name" value="PyrdxlP-dep_Trfase_major"/>
</dbReference>
<dbReference type="Proteomes" id="UP000462621">
    <property type="component" value="Unassembled WGS sequence"/>
</dbReference>
<feature type="domain" description="HTH gntR-type" evidence="6">
    <location>
        <begin position="1"/>
        <end position="69"/>
    </location>
</feature>
<name>A0A7X4LP54_9VIBR</name>
<dbReference type="InterPro" id="IPR015424">
    <property type="entry name" value="PyrdxlP-dep_Trfase"/>
</dbReference>
<dbReference type="InterPro" id="IPR015422">
    <property type="entry name" value="PyrdxlP-dep_Trfase_small"/>
</dbReference>
<dbReference type="CDD" id="cd00609">
    <property type="entry name" value="AAT_like"/>
    <property type="match status" value="1"/>
</dbReference>
<dbReference type="PANTHER" id="PTHR46577">
    <property type="entry name" value="HTH-TYPE TRANSCRIPTIONAL REGULATORY PROTEIN GABR"/>
    <property type="match status" value="1"/>
</dbReference>
<dbReference type="InterPro" id="IPR036388">
    <property type="entry name" value="WH-like_DNA-bd_sf"/>
</dbReference>
<dbReference type="Gene3D" id="3.40.640.10">
    <property type="entry name" value="Type I PLP-dependent aspartate aminotransferase-like (Major domain)"/>
    <property type="match status" value="1"/>
</dbReference>
<dbReference type="PANTHER" id="PTHR46577:SF2">
    <property type="entry name" value="TRANSCRIPTIONAL REGULATORY PROTEIN"/>
    <property type="match status" value="1"/>
</dbReference>
<dbReference type="GO" id="GO:0003677">
    <property type="term" value="F:DNA binding"/>
    <property type="evidence" value="ECO:0007669"/>
    <property type="project" value="UniProtKB-KW"/>
</dbReference>
<comment type="caution">
    <text evidence="7">The sequence shown here is derived from an EMBL/GenBank/DDBJ whole genome shotgun (WGS) entry which is preliminary data.</text>
</comment>
<evidence type="ECO:0000256" key="5">
    <source>
        <dbReference type="ARBA" id="ARBA00023163"/>
    </source>
</evidence>
<organism evidence="7 8">
    <name type="scientific">Vibrio eleionomae</name>
    <dbReference type="NCBI Taxonomy" id="2653505"/>
    <lineage>
        <taxon>Bacteria</taxon>
        <taxon>Pseudomonadati</taxon>
        <taxon>Pseudomonadota</taxon>
        <taxon>Gammaproteobacteria</taxon>
        <taxon>Vibrionales</taxon>
        <taxon>Vibrionaceae</taxon>
        <taxon>Vibrio</taxon>
    </lineage>
</organism>
<reference evidence="7 8" key="1">
    <citation type="submission" date="2019-10" db="EMBL/GenBank/DDBJ databases">
        <title>Vibrio sp. nov. isolated from a shrimp pond.</title>
        <authorList>
            <person name="Gomez-Gil B."/>
            <person name="Enciso-Ibarra J."/>
            <person name="Enciso-Ibarra K."/>
            <person name="Bolan-Mejia C."/>
        </authorList>
    </citation>
    <scope>NUCLEOTIDE SEQUENCE [LARGE SCALE GENOMIC DNA]</scope>
    <source>
        <strain evidence="7 8">CAIM 722</strain>
    </source>
</reference>
<dbReference type="InterPro" id="IPR036390">
    <property type="entry name" value="WH_DNA-bd_sf"/>
</dbReference>
<evidence type="ECO:0000259" key="6">
    <source>
        <dbReference type="PROSITE" id="PS50949"/>
    </source>
</evidence>
<dbReference type="SUPFAM" id="SSF53383">
    <property type="entry name" value="PLP-dependent transferases"/>
    <property type="match status" value="1"/>
</dbReference>
<keyword evidence="4" id="KW-0238">DNA-binding</keyword>
<dbReference type="EMBL" id="WEKT01000061">
    <property type="protein sequence ID" value="MZI95563.1"/>
    <property type="molecule type" value="Genomic_DNA"/>
</dbReference>
<evidence type="ECO:0000256" key="3">
    <source>
        <dbReference type="ARBA" id="ARBA00023015"/>
    </source>
</evidence>
<keyword evidence="7" id="KW-0808">Transferase</keyword>
<keyword evidence="5" id="KW-0804">Transcription</keyword>
<accession>A0A7X4LP54</accession>
<keyword evidence="2" id="KW-0663">Pyridoxal phosphate</keyword>
<dbReference type="Pfam" id="PF00392">
    <property type="entry name" value="GntR"/>
    <property type="match status" value="1"/>
</dbReference>
<dbReference type="GO" id="GO:0030170">
    <property type="term" value="F:pyridoxal phosphate binding"/>
    <property type="evidence" value="ECO:0007669"/>
    <property type="project" value="InterPro"/>
</dbReference>
<dbReference type="RefSeq" id="WP_161158059.1">
    <property type="nucleotide sequence ID" value="NZ_WEKT01000061.1"/>
</dbReference>
<protein>
    <submittedName>
        <fullName evidence="7">Aminotransferase class I/II-fold pyridoxal phosphate-dependent enzyme</fullName>
    </submittedName>
</protein>
<dbReference type="InterPro" id="IPR000524">
    <property type="entry name" value="Tscrpt_reg_HTH_GntR"/>
</dbReference>
<dbReference type="InterPro" id="IPR051446">
    <property type="entry name" value="HTH_trans_reg/aminotransferase"/>
</dbReference>
<gene>
    <name evidence="7" type="ORF">F9817_20495</name>
</gene>
<keyword evidence="3" id="KW-0805">Transcription regulation</keyword>
<dbReference type="AlphaFoldDB" id="A0A7X4LP54"/>
<dbReference type="InterPro" id="IPR004839">
    <property type="entry name" value="Aminotransferase_I/II_large"/>
</dbReference>
<proteinExistence type="inferred from homology"/>
<evidence type="ECO:0000256" key="4">
    <source>
        <dbReference type="ARBA" id="ARBA00023125"/>
    </source>
</evidence>
<keyword evidence="7" id="KW-0032">Aminotransferase</keyword>
<evidence type="ECO:0000313" key="8">
    <source>
        <dbReference type="Proteomes" id="UP000462621"/>
    </source>
</evidence>
<dbReference type="Gene3D" id="1.10.10.10">
    <property type="entry name" value="Winged helix-like DNA-binding domain superfamily/Winged helix DNA-binding domain"/>
    <property type="match status" value="1"/>
</dbReference>
<evidence type="ECO:0000256" key="1">
    <source>
        <dbReference type="ARBA" id="ARBA00005384"/>
    </source>
</evidence>
<dbReference type="Gene3D" id="3.90.1150.10">
    <property type="entry name" value="Aspartate Aminotransferase, domain 1"/>
    <property type="match status" value="1"/>
</dbReference>
<sequence length="458" mass="51652">MLKYKQLAAKVSHDIQQNRLKNGARMLSLRQFAKQHSISVSTAVSCYEELEKQGWIAARPQAGFYVTHSSTILPSPHWPSFDTERTTPSRPLKEASIPQGALGMACLELDDHTQRSLDRSLRKAIQFQTRHFAQYPAQQGEPYLRDALAEHFQTNGYALNSNELVITHGCMDAVKTALMVCTNKGDTIAVSSPCFNGLLDLIAQLDLNLIEIPSHEDGIDLDALEKLLRDNQIQAGLFCTTHMNPQGITLSSQQKQRLANLAATYRIPVIEDDVYFELSHSNELNLPAAYYDTSGYVIWCSSISKTLSPNYRLGWCKPGKYFASFLQYYQGVSGILQYAISDLICSGHYAKHLKQAQYTLAQNKRDYSLYLATHLPMGSRITQPDGGLVLWMQIPHLDITRFKLAIQREKIDIRTGDIFTESHRYSDCLRINIGYPLDGRIEKQLDNLMALIHQCCTG</sequence>
<evidence type="ECO:0000256" key="2">
    <source>
        <dbReference type="ARBA" id="ARBA00022898"/>
    </source>
</evidence>
<dbReference type="CDD" id="cd07377">
    <property type="entry name" value="WHTH_GntR"/>
    <property type="match status" value="1"/>
</dbReference>
<evidence type="ECO:0000313" key="7">
    <source>
        <dbReference type="EMBL" id="MZI95563.1"/>
    </source>
</evidence>
<dbReference type="SUPFAM" id="SSF46785">
    <property type="entry name" value="Winged helix' DNA-binding domain"/>
    <property type="match status" value="1"/>
</dbReference>
<dbReference type="SMART" id="SM00345">
    <property type="entry name" value="HTH_GNTR"/>
    <property type="match status" value="1"/>
</dbReference>
<dbReference type="GO" id="GO:0008483">
    <property type="term" value="F:transaminase activity"/>
    <property type="evidence" value="ECO:0007669"/>
    <property type="project" value="UniProtKB-KW"/>
</dbReference>
<dbReference type="GO" id="GO:0003700">
    <property type="term" value="F:DNA-binding transcription factor activity"/>
    <property type="evidence" value="ECO:0007669"/>
    <property type="project" value="InterPro"/>
</dbReference>
<dbReference type="PROSITE" id="PS50949">
    <property type="entry name" value="HTH_GNTR"/>
    <property type="match status" value="1"/>
</dbReference>
<keyword evidence="8" id="KW-1185">Reference proteome</keyword>